<feature type="region of interest" description="Disordered" evidence="1">
    <location>
        <begin position="46"/>
        <end position="76"/>
    </location>
</feature>
<dbReference type="GO" id="GO:0008139">
    <property type="term" value="F:nuclear localization sequence binding"/>
    <property type="evidence" value="ECO:0007669"/>
    <property type="project" value="TreeGrafter"/>
</dbReference>
<dbReference type="InterPro" id="IPR026054">
    <property type="entry name" value="Nucleoporin"/>
</dbReference>
<evidence type="ECO:0000256" key="1">
    <source>
        <dbReference type="SAM" id="MobiDB-lite"/>
    </source>
</evidence>
<gene>
    <name evidence="2" type="ORF">NYPRO_LOCUS6505</name>
</gene>
<name>A0A811Y801_NYCPR</name>
<dbReference type="PANTHER" id="PTHR23193">
    <property type="entry name" value="NUCLEAR PORE COMPLEX PROTEIN NUP"/>
    <property type="match status" value="1"/>
</dbReference>
<dbReference type="Pfam" id="PF15229">
    <property type="entry name" value="POM121"/>
    <property type="match status" value="1"/>
</dbReference>
<keyword evidence="3" id="KW-1185">Reference proteome</keyword>
<sequence>MERAHNSTVGPLPSDWWESYLQRTIWSLRHAGAVCSPVTIKIAPPEPKVLLSSPPAEVRDSAGSSPSEKPPDPCAKETVLRALRECKKGRERLEEPPLPEARPSTFKPLMKNGVLTSFVPTPGALKRSLNSWSSDHSLNERPSCSSVNSLASTCTGGPSAPGEMLSQVPTALLELSLSLGREVFPVPPCSHQKGL</sequence>
<dbReference type="GO" id="GO:0006405">
    <property type="term" value="P:RNA export from nucleus"/>
    <property type="evidence" value="ECO:0007669"/>
    <property type="project" value="TreeGrafter"/>
</dbReference>
<protein>
    <submittedName>
        <fullName evidence="2">(raccoon dog) hypothetical protein</fullName>
    </submittedName>
</protein>
<proteinExistence type="predicted"/>
<dbReference type="GO" id="GO:0006606">
    <property type="term" value="P:protein import into nucleus"/>
    <property type="evidence" value="ECO:0007669"/>
    <property type="project" value="TreeGrafter"/>
</dbReference>
<accession>A0A811Y801</accession>
<dbReference type="AlphaFoldDB" id="A0A811Y801"/>
<evidence type="ECO:0000313" key="2">
    <source>
        <dbReference type="EMBL" id="CAD7673710.1"/>
    </source>
</evidence>
<dbReference type="PANTHER" id="PTHR23193:SF20">
    <property type="entry name" value="POM121-LIKE PROTEIN 2"/>
    <property type="match status" value="1"/>
</dbReference>
<dbReference type="Proteomes" id="UP000645828">
    <property type="component" value="Unassembled WGS sequence"/>
</dbReference>
<evidence type="ECO:0000313" key="3">
    <source>
        <dbReference type="Proteomes" id="UP000645828"/>
    </source>
</evidence>
<organism evidence="2 3">
    <name type="scientific">Nyctereutes procyonoides</name>
    <name type="common">Raccoon dog</name>
    <name type="synonym">Canis procyonoides</name>
    <dbReference type="NCBI Taxonomy" id="34880"/>
    <lineage>
        <taxon>Eukaryota</taxon>
        <taxon>Metazoa</taxon>
        <taxon>Chordata</taxon>
        <taxon>Craniata</taxon>
        <taxon>Vertebrata</taxon>
        <taxon>Euteleostomi</taxon>
        <taxon>Mammalia</taxon>
        <taxon>Eutheria</taxon>
        <taxon>Laurasiatheria</taxon>
        <taxon>Carnivora</taxon>
        <taxon>Caniformia</taxon>
        <taxon>Canidae</taxon>
        <taxon>Nyctereutes</taxon>
    </lineage>
</organism>
<dbReference type="GO" id="GO:0005643">
    <property type="term" value="C:nuclear pore"/>
    <property type="evidence" value="ECO:0007669"/>
    <property type="project" value="TreeGrafter"/>
</dbReference>
<comment type="caution">
    <text evidence="2">The sequence shown here is derived from an EMBL/GenBank/DDBJ whole genome shotgun (WGS) entry which is preliminary data.</text>
</comment>
<dbReference type="EMBL" id="CAJHUB010000672">
    <property type="protein sequence ID" value="CAD7673710.1"/>
    <property type="molecule type" value="Genomic_DNA"/>
</dbReference>
<dbReference type="GO" id="GO:0017056">
    <property type="term" value="F:structural constituent of nuclear pore"/>
    <property type="evidence" value="ECO:0007669"/>
    <property type="project" value="TreeGrafter"/>
</dbReference>
<reference evidence="2" key="1">
    <citation type="submission" date="2020-12" db="EMBL/GenBank/DDBJ databases">
        <authorList>
            <consortium name="Molecular Ecology Group"/>
        </authorList>
    </citation>
    <scope>NUCLEOTIDE SEQUENCE</scope>
    <source>
        <strain evidence="2">TBG_1078</strain>
    </source>
</reference>